<evidence type="ECO:0000313" key="1">
    <source>
        <dbReference type="EMBL" id="OMG79075.1"/>
    </source>
</evidence>
<proteinExistence type="predicted"/>
<accession>A0A1R1JLM0</accession>
<dbReference type="Pfam" id="PF04463">
    <property type="entry name" value="2-thiour_desulf"/>
    <property type="match status" value="1"/>
</dbReference>
<name>A0A1R1JLM0_ALCXX</name>
<dbReference type="Proteomes" id="UP000187251">
    <property type="component" value="Unassembled WGS sequence"/>
</dbReference>
<dbReference type="PANTHER" id="PTHR30087:SF1">
    <property type="entry name" value="HYPOTHETICAL CYTOSOLIC PROTEIN"/>
    <property type="match status" value="1"/>
</dbReference>
<reference evidence="1 2" key="1">
    <citation type="submission" date="2016-09" db="EMBL/GenBank/DDBJ databases">
        <title>Phylogenomics of Achromobacter.</title>
        <authorList>
            <person name="Jeukens J."/>
            <person name="Freschi L."/>
            <person name="Vincent A.T."/>
            <person name="Emond-Rheault J.-G."/>
            <person name="Kukavica-Ibrulj I."/>
            <person name="Charette S.J."/>
            <person name="Levesque R.C."/>
        </authorList>
    </citation>
    <scope>NUCLEOTIDE SEQUENCE [LARGE SCALE GENOMIC DNA]</scope>
    <source>
        <strain evidence="1 2">AUS488</strain>
    </source>
</reference>
<comment type="caution">
    <text evidence="1">The sequence shown here is derived from an EMBL/GenBank/DDBJ whole genome shotgun (WGS) entry which is preliminary data.</text>
</comment>
<dbReference type="EMBL" id="MJMN01000047">
    <property type="protein sequence ID" value="OMG79075.1"/>
    <property type="molecule type" value="Genomic_DNA"/>
</dbReference>
<dbReference type="OrthoDB" id="495783at2"/>
<protein>
    <submittedName>
        <fullName evidence="1">Purine-nucleoside phosphorylase</fullName>
    </submittedName>
</protein>
<dbReference type="PANTHER" id="PTHR30087">
    <property type="entry name" value="INNER MEMBRANE PROTEIN"/>
    <property type="match status" value="1"/>
</dbReference>
<organism evidence="1 2">
    <name type="scientific">Alcaligenes xylosoxydans xylosoxydans</name>
    <name type="common">Achromobacter xylosoxidans</name>
    <dbReference type="NCBI Taxonomy" id="85698"/>
    <lineage>
        <taxon>Bacteria</taxon>
        <taxon>Pseudomonadati</taxon>
        <taxon>Pseudomonadota</taxon>
        <taxon>Betaproteobacteria</taxon>
        <taxon>Burkholderiales</taxon>
        <taxon>Alcaligenaceae</taxon>
        <taxon>Achromobacter</taxon>
    </lineage>
</organism>
<dbReference type="AlphaFoldDB" id="A0A1R1JLM0"/>
<evidence type="ECO:0000313" key="2">
    <source>
        <dbReference type="Proteomes" id="UP000187251"/>
    </source>
</evidence>
<sequence>MQYVLVSACLLGHPVRYDGRSVPGGHDVLARWLDAGRVVSVCPEVAGGLPIPRPPAEIEAGADAAMVLAGRARVRAVSGEDATRPFVDGARQALEAARRRGIRIAVLKEGSPSCGSGYVYDGSFSGQRQAGVGVTARLLTDAGLRVFSEHQWAEADACLARLEAGDGL</sequence>
<gene>
    <name evidence="1" type="ORF">BIZ92_32730</name>
</gene>
<dbReference type="InterPro" id="IPR007553">
    <property type="entry name" value="2-thiour_desulf"/>
</dbReference>
<dbReference type="RefSeq" id="WP_076415505.1">
    <property type="nucleotide sequence ID" value="NZ_AP028040.1"/>
</dbReference>